<feature type="transmembrane region" description="Helical" evidence="1">
    <location>
        <begin position="45"/>
        <end position="66"/>
    </location>
</feature>
<dbReference type="InterPro" id="IPR011223">
    <property type="entry name" value="UCP028770"/>
</dbReference>
<name>A0A5C6E9N1_9BACT</name>
<reference evidence="2 3" key="1">
    <citation type="submission" date="2019-02" db="EMBL/GenBank/DDBJ databases">
        <title>Deep-cultivation of Planctomycetes and their phenomic and genomic characterization uncovers novel biology.</title>
        <authorList>
            <person name="Wiegand S."/>
            <person name="Jogler M."/>
            <person name="Boedeker C."/>
            <person name="Pinto D."/>
            <person name="Vollmers J."/>
            <person name="Rivas-Marin E."/>
            <person name="Kohn T."/>
            <person name="Peeters S.H."/>
            <person name="Heuer A."/>
            <person name="Rast P."/>
            <person name="Oberbeckmann S."/>
            <person name="Bunk B."/>
            <person name="Jeske O."/>
            <person name="Meyerdierks A."/>
            <person name="Storesund J.E."/>
            <person name="Kallscheuer N."/>
            <person name="Luecker S."/>
            <person name="Lage O.M."/>
            <person name="Pohl T."/>
            <person name="Merkel B.J."/>
            <person name="Hornburger P."/>
            <person name="Mueller R.-W."/>
            <person name="Bruemmer F."/>
            <person name="Labrenz M."/>
            <person name="Spormann A.M."/>
            <person name="Op Den Camp H."/>
            <person name="Overmann J."/>
            <person name="Amann R."/>
            <person name="Jetten M.S.M."/>
            <person name="Mascher T."/>
            <person name="Medema M.H."/>
            <person name="Devos D.P."/>
            <person name="Kaster A.-K."/>
            <person name="Ovreas L."/>
            <person name="Rohde M."/>
            <person name="Galperin M.Y."/>
            <person name="Jogler C."/>
        </authorList>
    </citation>
    <scope>NUCLEOTIDE SEQUENCE [LARGE SCALE GENOMIC DNA]</scope>
    <source>
        <strain evidence="2 3">Q31b</strain>
    </source>
</reference>
<evidence type="ECO:0000313" key="2">
    <source>
        <dbReference type="EMBL" id="TWU44176.1"/>
    </source>
</evidence>
<dbReference type="PIRSF" id="PIRSF028770">
    <property type="entry name" value="UCP028770"/>
    <property type="match status" value="1"/>
</dbReference>
<evidence type="ECO:0000313" key="3">
    <source>
        <dbReference type="Proteomes" id="UP000315471"/>
    </source>
</evidence>
<dbReference type="EMBL" id="SJPY01000002">
    <property type="protein sequence ID" value="TWU44176.1"/>
    <property type="molecule type" value="Genomic_DNA"/>
</dbReference>
<dbReference type="RefSeq" id="WP_197171161.1">
    <property type="nucleotide sequence ID" value="NZ_SJPY01000002.1"/>
</dbReference>
<gene>
    <name evidence="2" type="primary">yiaW</name>
    <name evidence="2" type="ORF">Q31b_17120</name>
</gene>
<feature type="transmembrane region" description="Helical" evidence="1">
    <location>
        <begin position="6"/>
        <end position="24"/>
    </location>
</feature>
<keyword evidence="1" id="KW-1133">Transmembrane helix</keyword>
<protein>
    <submittedName>
        <fullName evidence="2">Inner membrane protein YiaW</fullName>
    </submittedName>
</protein>
<dbReference type="Proteomes" id="UP000315471">
    <property type="component" value="Unassembled WGS sequence"/>
</dbReference>
<accession>A0A5C6E9N1</accession>
<comment type="caution">
    <text evidence="2">The sequence shown here is derived from an EMBL/GenBank/DDBJ whole genome shotgun (WGS) entry which is preliminary data.</text>
</comment>
<dbReference type="Pfam" id="PF11742">
    <property type="entry name" value="DUF3302"/>
    <property type="match status" value="1"/>
</dbReference>
<dbReference type="AlphaFoldDB" id="A0A5C6E9N1"/>
<sequence>MLDKLALFIIFALLVMIAAAIVIIGSIPGKIARKRNHPWPDAVNVASWIGLATGVLWPLAFIWAYLPVPAKSGSGSADAGRDEDYANLKHRIAELEAATKELQSRPPEGSV</sequence>
<keyword evidence="3" id="KW-1185">Reference proteome</keyword>
<proteinExistence type="predicted"/>
<evidence type="ECO:0000256" key="1">
    <source>
        <dbReference type="SAM" id="Phobius"/>
    </source>
</evidence>
<organism evidence="2 3">
    <name type="scientific">Novipirellula aureliae</name>
    <dbReference type="NCBI Taxonomy" id="2527966"/>
    <lineage>
        <taxon>Bacteria</taxon>
        <taxon>Pseudomonadati</taxon>
        <taxon>Planctomycetota</taxon>
        <taxon>Planctomycetia</taxon>
        <taxon>Pirellulales</taxon>
        <taxon>Pirellulaceae</taxon>
        <taxon>Novipirellula</taxon>
    </lineage>
</organism>
<keyword evidence="1" id="KW-0472">Membrane</keyword>
<keyword evidence="1" id="KW-0812">Transmembrane</keyword>